<evidence type="ECO:0000313" key="3">
    <source>
        <dbReference type="Proteomes" id="UP001456524"/>
    </source>
</evidence>
<comment type="caution">
    <text evidence="2">The sequence shown here is derived from an EMBL/GenBank/DDBJ whole genome shotgun (WGS) entry which is preliminary data.</text>
</comment>
<accession>A0ABR1XRH4</accession>
<dbReference type="EMBL" id="JBBWUH010000006">
    <property type="protein sequence ID" value="KAK8164146.1"/>
    <property type="molecule type" value="Genomic_DNA"/>
</dbReference>
<evidence type="ECO:0000256" key="1">
    <source>
        <dbReference type="SAM" id="MobiDB-lite"/>
    </source>
</evidence>
<name>A0ABR1XRH4_9PEZI</name>
<keyword evidence="3" id="KW-1185">Reference proteome</keyword>
<gene>
    <name evidence="2" type="ORF">IWX90DRAFT_250221</name>
</gene>
<sequence length="294" mass="31371">MIGGHGGRGGRASRVRFDMNLGRGPGTASTPTTLDRPGVLPATSRLTECECECVVVSGDARIPLWSDSDVVCIPQSSDATTHLLPMMTAVNSLDLIHPGVAALVVALVRPQASAQHRNRLPLLPHGACHTTRSWSLGRSAVPGSAHPMLPRAPVPCRPCLFYPTLQGRLAAASFSEQRVLHGSFIRMLPPPPCPPNLLLSIHQHVNFAIRSVCFDAAVGTSATAVENNSRMLYAPRAKKPLRITENADRLTACAVAPTNPTPNQPGSRPDTRIPRTCSSSTRCASTRHASRRCA</sequence>
<feature type="region of interest" description="Disordered" evidence="1">
    <location>
        <begin position="255"/>
        <end position="279"/>
    </location>
</feature>
<protein>
    <submittedName>
        <fullName evidence="2">Uncharacterized protein</fullName>
    </submittedName>
</protein>
<reference evidence="2 3" key="1">
    <citation type="journal article" date="2022" name="G3 (Bethesda)">
        <title>Enemy or ally: a genomic approach to elucidate the lifestyle of Phyllosticta citrichinaensis.</title>
        <authorList>
            <person name="Buijs V.A."/>
            <person name="Groenewald J.Z."/>
            <person name="Haridas S."/>
            <person name="LaButti K.M."/>
            <person name="Lipzen A."/>
            <person name="Martin F.M."/>
            <person name="Barry K."/>
            <person name="Grigoriev I.V."/>
            <person name="Crous P.W."/>
            <person name="Seidl M.F."/>
        </authorList>
    </citation>
    <scope>NUCLEOTIDE SEQUENCE [LARGE SCALE GENOMIC DNA]</scope>
    <source>
        <strain evidence="2 3">CBS 129764</strain>
    </source>
</reference>
<evidence type="ECO:0000313" key="2">
    <source>
        <dbReference type="EMBL" id="KAK8164146.1"/>
    </source>
</evidence>
<dbReference type="Proteomes" id="UP001456524">
    <property type="component" value="Unassembled WGS sequence"/>
</dbReference>
<proteinExistence type="predicted"/>
<organism evidence="2 3">
    <name type="scientific">Phyllosticta citrichinensis</name>
    <dbReference type="NCBI Taxonomy" id="1130410"/>
    <lineage>
        <taxon>Eukaryota</taxon>
        <taxon>Fungi</taxon>
        <taxon>Dikarya</taxon>
        <taxon>Ascomycota</taxon>
        <taxon>Pezizomycotina</taxon>
        <taxon>Dothideomycetes</taxon>
        <taxon>Dothideomycetes incertae sedis</taxon>
        <taxon>Botryosphaeriales</taxon>
        <taxon>Phyllostictaceae</taxon>
        <taxon>Phyllosticta</taxon>
    </lineage>
</organism>